<comment type="caution">
    <text evidence="4">The sequence shown here is derived from an EMBL/GenBank/DDBJ whole genome shotgun (WGS) entry which is preliminary data.</text>
</comment>
<dbReference type="Proteomes" id="UP000295070">
    <property type="component" value="Chromosome 11"/>
</dbReference>
<dbReference type="SMART" id="SM00408">
    <property type="entry name" value="IGc2"/>
    <property type="match status" value="2"/>
</dbReference>
<dbReference type="EMBL" id="SCKG01000011">
    <property type="protein sequence ID" value="TDH06472.1"/>
    <property type="molecule type" value="Genomic_DNA"/>
</dbReference>
<evidence type="ECO:0000259" key="3">
    <source>
        <dbReference type="PROSITE" id="PS50835"/>
    </source>
</evidence>
<dbReference type="SMART" id="SM00409">
    <property type="entry name" value="IG"/>
    <property type="match status" value="2"/>
</dbReference>
<dbReference type="STRING" id="8167.A0A484CSC5"/>
<keyword evidence="2" id="KW-0393">Immunoglobulin domain</keyword>
<dbReference type="FunFam" id="2.60.40.10:FF:000022">
    <property type="entry name" value="Cardiac titin"/>
    <property type="match status" value="1"/>
</dbReference>
<organism evidence="4 5">
    <name type="scientific">Perca flavescens</name>
    <name type="common">American yellow perch</name>
    <name type="synonym">Morone flavescens</name>
    <dbReference type="NCBI Taxonomy" id="8167"/>
    <lineage>
        <taxon>Eukaryota</taxon>
        <taxon>Metazoa</taxon>
        <taxon>Chordata</taxon>
        <taxon>Craniata</taxon>
        <taxon>Vertebrata</taxon>
        <taxon>Euteleostomi</taxon>
        <taxon>Actinopterygii</taxon>
        <taxon>Neopterygii</taxon>
        <taxon>Teleostei</taxon>
        <taxon>Neoteleostei</taxon>
        <taxon>Acanthomorphata</taxon>
        <taxon>Eupercaria</taxon>
        <taxon>Perciformes</taxon>
        <taxon>Percoidei</taxon>
        <taxon>Percidae</taxon>
        <taxon>Percinae</taxon>
        <taxon>Perca</taxon>
    </lineage>
</organism>
<evidence type="ECO:0000313" key="4">
    <source>
        <dbReference type="EMBL" id="TDH06472.1"/>
    </source>
</evidence>
<dbReference type="PANTHER" id="PTHR47633:SF4">
    <property type="entry name" value="MYOPALLADIN ISOFORM X1"/>
    <property type="match status" value="1"/>
</dbReference>
<dbReference type="Gene3D" id="2.60.40.10">
    <property type="entry name" value="Immunoglobulins"/>
    <property type="match status" value="2"/>
</dbReference>
<keyword evidence="5" id="KW-1185">Reference proteome</keyword>
<dbReference type="Pfam" id="PF07679">
    <property type="entry name" value="I-set"/>
    <property type="match status" value="2"/>
</dbReference>
<feature type="non-terminal residue" evidence="4">
    <location>
        <position position="310"/>
    </location>
</feature>
<dbReference type="InterPro" id="IPR003599">
    <property type="entry name" value="Ig_sub"/>
</dbReference>
<dbReference type="FunFam" id="2.60.40.10:FF:001272">
    <property type="entry name" value="titin isoform X1"/>
    <property type="match status" value="1"/>
</dbReference>
<evidence type="ECO:0000313" key="5">
    <source>
        <dbReference type="Proteomes" id="UP000295070"/>
    </source>
</evidence>
<keyword evidence="1" id="KW-0677">Repeat</keyword>
<evidence type="ECO:0000256" key="2">
    <source>
        <dbReference type="ARBA" id="ARBA00023319"/>
    </source>
</evidence>
<feature type="domain" description="Ig-like" evidence="3">
    <location>
        <begin position="1"/>
        <end position="89"/>
    </location>
</feature>
<dbReference type="InterPro" id="IPR013783">
    <property type="entry name" value="Ig-like_fold"/>
</dbReference>
<proteinExistence type="predicted"/>
<dbReference type="InterPro" id="IPR003598">
    <property type="entry name" value="Ig_sub2"/>
</dbReference>
<accession>A0A484CSC5</accession>
<dbReference type="InterPro" id="IPR013098">
    <property type="entry name" value="Ig_I-set"/>
</dbReference>
<feature type="non-terminal residue" evidence="4">
    <location>
        <position position="1"/>
    </location>
</feature>
<protein>
    <recommendedName>
        <fullName evidence="3">Ig-like domain-containing protein</fullName>
    </recommendedName>
</protein>
<reference evidence="4 5" key="1">
    <citation type="submission" date="2019-01" db="EMBL/GenBank/DDBJ databases">
        <title>A chromosome-scale genome assembly of the yellow perch, Perca flavescens.</title>
        <authorList>
            <person name="Feron R."/>
            <person name="Morvezen R."/>
            <person name="Bestin A."/>
            <person name="Haffray P."/>
            <person name="Klopp C."/>
            <person name="Zahm M."/>
            <person name="Cabau C."/>
            <person name="Roques C."/>
            <person name="Donnadieu C."/>
            <person name="Bouchez O."/>
            <person name="Christie M."/>
            <person name="Larson W."/>
            <person name="Guiguen Y."/>
        </authorList>
    </citation>
    <scope>NUCLEOTIDE SEQUENCE [LARGE SCALE GENOMIC DNA]</scope>
    <source>
        <strain evidence="4">YP-PL-M2</strain>
        <tissue evidence="4">Blood</tissue>
    </source>
</reference>
<feature type="domain" description="Ig-like" evidence="3">
    <location>
        <begin position="106"/>
        <end position="208"/>
    </location>
</feature>
<dbReference type="CDD" id="cd00096">
    <property type="entry name" value="Ig"/>
    <property type="match status" value="1"/>
</dbReference>
<dbReference type="AlphaFoldDB" id="A0A484CSC5"/>
<dbReference type="PANTHER" id="PTHR47633">
    <property type="entry name" value="IMMUNOGLOBULIN"/>
    <property type="match status" value="1"/>
</dbReference>
<evidence type="ECO:0000256" key="1">
    <source>
        <dbReference type="ARBA" id="ARBA00022737"/>
    </source>
</evidence>
<dbReference type="PROSITE" id="PS50835">
    <property type="entry name" value="IG_LIKE"/>
    <property type="match status" value="2"/>
</dbReference>
<dbReference type="InterPro" id="IPR040849">
    <property type="entry name" value="MyBP-C_THB"/>
</dbReference>
<dbReference type="InterPro" id="IPR036179">
    <property type="entry name" value="Ig-like_dom_sf"/>
</dbReference>
<dbReference type="Pfam" id="PF18362">
    <property type="entry name" value="THB"/>
    <property type="match status" value="1"/>
</dbReference>
<dbReference type="InterPro" id="IPR007110">
    <property type="entry name" value="Ig-like_dom"/>
</dbReference>
<sequence length="310" mass="34062">PKFSVPLEPATVSEGEKLSLKCNVIGSPPLSIQWMKDRRELKSSGNTTITFVGGVACLEISPVSKSDAGDYLCKASNASGSDFCKARVSVKGKGVKAAPSEAAAQPAAAPAKRLDNLFFIEELKNISVTEKGTATFIAKIGGDPIPSVKWMKGKWRQITPGGRITIEHKGQDARMEIREVTKSDAGQYRCVATNKHGEIESSSDMAVTKKEEVEGIGDIRTKLKKTPSKQKSPKKEGDWDIVELLRGHDPKEYEKILTEHGIHDYRAILQAIEFLKKEKEMESGKVEVERGGRVEEEDIARLMQQLEGRV</sequence>
<dbReference type="SUPFAM" id="SSF48726">
    <property type="entry name" value="Immunoglobulin"/>
    <property type="match status" value="2"/>
</dbReference>
<name>A0A484CSC5_PERFV</name>
<gene>
    <name evidence="4" type="ORF">EPR50_G00113830</name>
</gene>